<reference evidence="8" key="2">
    <citation type="submission" date="2025-08" db="UniProtKB">
        <authorList>
            <consortium name="RefSeq"/>
        </authorList>
    </citation>
    <scope>IDENTIFICATION</scope>
    <source>
        <tissue evidence="8">Leaf</tissue>
    </source>
</reference>
<proteinExistence type="inferred from homology"/>
<reference evidence="7" key="1">
    <citation type="journal article" date="2021" name="Nat. Commun.">
        <title>Genomic analyses provide insights into spinach domestication and the genetic basis of agronomic traits.</title>
        <authorList>
            <person name="Cai X."/>
            <person name="Sun X."/>
            <person name="Xu C."/>
            <person name="Sun H."/>
            <person name="Wang X."/>
            <person name="Ge C."/>
            <person name="Zhang Z."/>
            <person name="Wang Q."/>
            <person name="Fei Z."/>
            <person name="Jiao C."/>
            <person name="Wang Q."/>
        </authorList>
    </citation>
    <scope>NUCLEOTIDE SEQUENCE [LARGE SCALE GENOMIC DNA]</scope>
    <source>
        <strain evidence="7">cv. Varoflay</strain>
    </source>
</reference>
<sequence>MWACGFKSVYGGGASTFGLMGTDTFLFINAQTKKPDFFFAVAFGCGLKNQNFDFGLNTGPNNLISGIFGLAPGPQSFLNQLDGITQGRFSYCLTSWVEPDLGMSTIHFGPSAQLDGPNVQEIHMNAKDRYHLFLRGISVDGKRLPIHPSICTLDQSQGIVTKGFFIDSGAPYTLLPTSAYQPLRAAIVDYFSRYGWRAIGQRVFDLCYLTGPRGSQTFPSVVFHFAGTGIGAREVDWVMDKDNMFVKIDSGGDGFCMVVGQVPDPGPCLFGAYQQANFRILYDVKNWILRFAPDKCQENRPLYDRSDMIRYAQKGAPST</sequence>
<evidence type="ECO:0000256" key="5">
    <source>
        <dbReference type="ARBA" id="ARBA00023180"/>
    </source>
</evidence>
<keyword evidence="2" id="KW-0645">Protease</keyword>
<dbReference type="InterPro" id="IPR032799">
    <property type="entry name" value="TAXi_C"/>
</dbReference>
<feature type="domain" description="Peptidase A1" evidence="6">
    <location>
        <begin position="1"/>
        <end position="292"/>
    </location>
</feature>
<evidence type="ECO:0000313" key="8">
    <source>
        <dbReference type="RefSeq" id="XP_021848156.2"/>
    </source>
</evidence>
<keyword evidence="7" id="KW-1185">Reference proteome</keyword>
<evidence type="ECO:0000313" key="7">
    <source>
        <dbReference type="Proteomes" id="UP000813463"/>
    </source>
</evidence>
<keyword evidence="5" id="KW-0325">Glycoprotein</keyword>
<dbReference type="KEGG" id="soe:110787819"/>
<dbReference type="InterPro" id="IPR034161">
    <property type="entry name" value="Pepsin-like_plant"/>
</dbReference>
<comment type="similarity">
    <text evidence="1">Belongs to the peptidase A1 family.</text>
</comment>
<accession>A0A9R0JV16</accession>
<dbReference type="AlphaFoldDB" id="A0A9R0JV16"/>
<dbReference type="GO" id="GO:0006508">
    <property type="term" value="P:proteolysis"/>
    <property type="evidence" value="ECO:0007669"/>
    <property type="project" value="UniProtKB-KW"/>
</dbReference>
<dbReference type="PANTHER" id="PTHR47967:SF128">
    <property type="entry name" value="ASPARTIC PROTEINASE CDR1-LIKE"/>
    <property type="match status" value="1"/>
</dbReference>
<dbReference type="Pfam" id="PF14543">
    <property type="entry name" value="TAXi_N"/>
    <property type="match status" value="1"/>
</dbReference>
<evidence type="ECO:0000256" key="1">
    <source>
        <dbReference type="ARBA" id="ARBA00007447"/>
    </source>
</evidence>
<dbReference type="InterPro" id="IPR021109">
    <property type="entry name" value="Peptidase_aspartic_dom_sf"/>
</dbReference>
<dbReference type="Gene3D" id="2.40.70.10">
    <property type="entry name" value="Acid Proteases"/>
    <property type="match status" value="2"/>
</dbReference>
<evidence type="ECO:0000256" key="3">
    <source>
        <dbReference type="ARBA" id="ARBA00022750"/>
    </source>
</evidence>
<dbReference type="PROSITE" id="PS51767">
    <property type="entry name" value="PEPTIDASE_A1"/>
    <property type="match status" value="1"/>
</dbReference>
<dbReference type="GO" id="GO:0005576">
    <property type="term" value="C:extracellular region"/>
    <property type="evidence" value="ECO:0000318"/>
    <property type="project" value="GO_Central"/>
</dbReference>
<gene>
    <name evidence="8" type="primary">LOC110787819</name>
</gene>
<dbReference type="PANTHER" id="PTHR47967">
    <property type="entry name" value="OS07G0603500 PROTEIN-RELATED"/>
    <property type="match status" value="1"/>
</dbReference>
<organism evidence="7 8">
    <name type="scientific">Spinacia oleracea</name>
    <name type="common">Spinach</name>
    <dbReference type="NCBI Taxonomy" id="3562"/>
    <lineage>
        <taxon>Eukaryota</taxon>
        <taxon>Viridiplantae</taxon>
        <taxon>Streptophyta</taxon>
        <taxon>Embryophyta</taxon>
        <taxon>Tracheophyta</taxon>
        <taxon>Spermatophyta</taxon>
        <taxon>Magnoliopsida</taxon>
        <taxon>eudicotyledons</taxon>
        <taxon>Gunneridae</taxon>
        <taxon>Pentapetalae</taxon>
        <taxon>Caryophyllales</taxon>
        <taxon>Chenopodiaceae</taxon>
        <taxon>Chenopodioideae</taxon>
        <taxon>Anserineae</taxon>
        <taxon>Spinacia</taxon>
    </lineage>
</organism>
<dbReference type="GO" id="GO:0004190">
    <property type="term" value="F:aspartic-type endopeptidase activity"/>
    <property type="evidence" value="ECO:0000318"/>
    <property type="project" value="GO_Central"/>
</dbReference>
<dbReference type="RefSeq" id="XP_021848156.2">
    <property type="nucleotide sequence ID" value="XM_021992464.2"/>
</dbReference>
<dbReference type="Proteomes" id="UP000813463">
    <property type="component" value="Chromosome 4"/>
</dbReference>
<dbReference type="InterPro" id="IPR033121">
    <property type="entry name" value="PEPTIDASE_A1"/>
</dbReference>
<keyword evidence="4" id="KW-0378">Hydrolase</keyword>
<dbReference type="InterPro" id="IPR051708">
    <property type="entry name" value="Plant_Aspart_Prot_A1"/>
</dbReference>
<protein>
    <submittedName>
        <fullName evidence="8">Aspartyl protease AED1-like</fullName>
    </submittedName>
</protein>
<dbReference type="Pfam" id="PF14541">
    <property type="entry name" value="TAXi_C"/>
    <property type="match status" value="1"/>
</dbReference>
<dbReference type="GeneID" id="110787819"/>
<evidence type="ECO:0000256" key="4">
    <source>
        <dbReference type="ARBA" id="ARBA00022801"/>
    </source>
</evidence>
<dbReference type="InterPro" id="IPR032861">
    <property type="entry name" value="TAXi_N"/>
</dbReference>
<dbReference type="SUPFAM" id="SSF50630">
    <property type="entry name" value="Acid proteases"/>
    <property type="match status" value="1"/>
</dbReference>
<dbReference type="CDD" id="cd05476">
    <property type="entry name" value="pepsin_A_like_plant"/>
    <property type="match status" value="1"/>
</dbReference>
<keyword evidence="3" id="KW-0064">Aspartyl protease</keyword>
<evidence type="ECO:0000256" key="2">
    <source>
        <dbReference type="ARBA" id="ARBA00022670"/>
    </source>
</evidence>
<evidence type="ECO:0000259" key="6">
    <source>
        <dbReference type="PROSITE" id="PS51767"/>
    </source>
</evidence>
<name>A0A9R0JV16_SPIOL</name>